<proteinExistence type="predicted"/>
<reference evidence="1" key="1">
    <citation type="journal article" date="2022" name="bioRxiv">
        <title>Sequencing and chromosome-scale assembly of the giantPleurodeles waltlgenome.</title>
        <authorList>
            <person name="Brown T."/>
            <person name="Elewa A."/>
            <person name="Iarovenko S."/>
            <person name="Subramanian E."/>
            <person name="Araus A.J."/>
            <person name="Petzold A."/>
            <person name="Susuki M."/>
            <person name="Suzuki K.-i.T."/>
            <person name="Hayashi T."/>
            <person name="Toyoda A."/>
            <person name="Oliveira C."/>
            <person name="Osipova E."/>
            <person name="Leigh N.D."/>
            <person name="Simon A."/>
            <person name="Yun M.H."/>
        </authorList>
    </citation>
    <scope>NUCLEOTIDE SEQUENCE</scope>
    <source>
        <strain evidence="1">20211129_DDA</strain>
        <tissue evidence="1">Liver</tissue>
    </source>
</reference>
<accession>A0AAV7V553</accession>
<protein>
    <submittedName>
        <fullName evidence="1">Uncharacterized protein</fullName>
    </submittedName>
</protein>
<comment type="caution">
    <text evidence="1">The sequence shown here is derived from an EMBL/GenBank/DDBJ whole genome shotgun (WGS) entry which is preliminary data.</text>
</comment>
<evidence type="ECO:0000313" key="2">
    <source>
        <dbReference type="Proteomes" id="UP001066276"/>
    </source>
</evidence>
<gene>
    <name evidence="1" type="ORF">NDU88_000459</name>
</gene>
<keyword evidence="2" id="KW-1185">Reference proteome</keyword>
<dbReference type="AlphaFoldDB" id="A0AAV7V553"/>
<name>A0AAV7V553_PLEWA</name>
<sequence>MSAWGDDVPGDLFASQGAAKGSSRAVILAAHLGQEGVQAGPLLQLQSCLLHSGLSWEIQAVKVKLSEKRLPLERDPLPVHRRPHPLLSLDGHFDVCRRKPRPTSV</sequence>
<dbReference type="EMBL" id="JANPWB010000003">
    <property type="protein sequence ID" value="KAJ1196593.1"/>
    <property type="molecule type" value="Genomic_DNA"/>
</dbReference>
<dbReference type="Proteomes" id="UP001066276">
    <property type="component" value="Chromosome 2_1"/>
</dbReference>
<evidence type="ECO:0000313" key="1">
    <source>
        <dbReference type="EMBL" id="KAJ1196593.1"/>
    </source>
</evidence>
<organism evidence="1 2">
    <name type="scientific">Pleurodeles waltl</name>
    <name type="common">Iberian ribbed newt</name>
    <dbReference type="NCBI Taxonomy" id="8319"/>
    <lineage>
        <taxon>Eukaryota</taxon>
        <taxon>Metazoa</taxon>
        <taxon>Chordata</taxon>
        <taxon>Craniata</taxon>
        <taxon>Vertebrata</taxon>
        <taxon>Euteleostomi</taxon>
        <taxon>Amphibia</taxon>
        <taxon>Batrachia</taxon>
        <taxon>Caudata</taxon>
        <taxon>Salamandroidea</taxon>
        <taxon>Salamandridae</taxon>
        <taxon>Pleurodelinae</taxon>
        <taxon>Pleurodeles</taxon>
    </lineage>
</organism>